<evidence type="ECO:0000256" key="16">
    <source>
        <dbReference type="HAMAP-Rule" id="MF_01274"/>
    </source>
</evidence>
<keyword evidence="10 16" id="KW-0418">Kinase</keyword>
<dbReference type="NCBIfam" id="NF009848">
    <property type="entry name" value="PRK13318.1-6"/>
    <property type="match status" value="1"/>
</dbReference>
<dbReference type="eggNOG" id="COG1521">
    <property type="taxonomic scope" value="Bacteria"/>
</dbReference>
<dbReference type="PANTHER" id="PTHR34265:SF1">
    <property type="entry name" value="TYPE III PANTOTHENATE KINASE"/>
    <property type="match status" value="1"/>
</dbReference>
<feature type="active site" description="Proton acceptor" evidence="16">
    <location>
        <position position="109"/>
    </location>
</feature>
<keyword evidence="11 16" id="KW-0067">ATP-binding</keyword>
<comment type="catalytic activity">
    <reaction evidence="1 16">
        <text>(R)-pantothenate + ATP = (R)-4'-phosphopantothenate + ADP + H(+)</text>
        <dbReference type="Rhea" id="RHEA:16373"/>
        <dbReference type="ChEBI" id="CHEBI:10986"/>
        <dbReference type="ChEBI" id="CHEBI:15378"/>
        <dbReference type="ChEBI" id="CHEBI:29032"/>
        <dbReference type="ChEBI" id="CHEBI:30616"/>
        <dbReference type="ChEBI" id="CHEBI:456216"/>
        <dbReference type="EC" id="2.7.1.33"/>
    </reaction>
</comment>
<dbReference type="NCBIfam" id="NF009847">
    <property type="entry name" value="PRK13318.1-5"/>
    <property type="match status" value="1"/>
</dbReference>
<evidence type="ECO:0000256" key="2">
    <source>
        <dbReference type="ARBA" id="ARBA00001958"/>
    </source>
</evidence>
<comment type="similarity">
    <text evidence="14 16">Belongs to the type III pantothenate kinase family.</text>
</comment>
<evidence type="ECO:0000256" key="14">
    <source>
        <dbReference type="ARBA" id="ARBA00038036"/>
    </source>
</evidence>
<keyword evidence="8 16" id="KW-0808">Transferase</keyword>
<accession>A4J5G3</accession>
<evidence type="ECO:0000256" key="11">
    <source>
        <dbReference type="ARBA" id="ARBA00022840"/>
    </source>
</evidence>
<evidence type="ECO:0000256" key="4">
    <source>
        <dbReference type="ARBA" id="ARBA00005225"/>
    </source>
</evidence>
<comment type="caution">
    <text evidence="16">Lacks conserved residue(s) required for the propagation of feature annotation.</text>
</comment>
<dbReference type="KEGG" id="drm:Dred_1791"/>
<comment type="function">
    <text evidence="16">Catalyzes the phosphorylation of pantothenate (Pan), the first step in CoA biosynthesis.</text>
</comment>
<keyword evidence="16" id="KW-0479">Metal-binding</keyword>
<dbReference type="PANTHER" id="PTHR34265">
    <property type="entry name" value="TYPE III PANTOTHENATE KINASE"/>
    <property type="match status" value="1"/>
</dbReference>
<feature type="binding site" evidence="16">
    <location>
        <position position="132"/>
    </location>
    <ligand>
        <name>ATP</name>
        <dbReference type="ChEBI" id="CHEBI:30616"/>
    </ligand>
</feature>
<evidence type="ECO:0000256" key="9">
    <source>
        <dbReference type="ARBA" id="ARBA00022741"/>
    </source>
</evidence>
<keyword evidence="18" id="KW-1185">Reference proteome</keyword>
<sequence>MILAVDIGNTNIVFGVLDDKSLYANWRLATDRNRTADEYGVLLTELFCLSNINMKEVKGIIISSVVPPLNPILEFMSEKYFNISPIQVGPGIRSGLHIKMDNPREVGADRIVNAVAAYSLYGGPLIIVDFGTATTFCCVTAKGEYLGGAIAPGIGISTEALYTKASKLPRVELSKPSSIIGKNTITAMQAGIIYGFAGQVEFIVRRMKKEMSTETQVIATGGLAEVMSQETSVIDKVNPILTLQGLKIIYDRNQPHIGTGYHLIADRSR</sequence>
<gene>
    <name evidence="16" type="primary">coaX</name>
    <name evidence="17" type="ordered locus">Dred_1791</name>
</gene>
<feature type="binding site" evidence="16">
    <location>
        <begin position="107"/>
        <end position="110"/>
    </location>
    <ligand>
        <name>substrate</name>
    </ligand>
</feature>
<dbReference type="NCBIfam" id="TIGR00671">
    <property type="entry name" value="baf"/>
    <property type="match status" value="1"/>
</dbReference>
<dbReference type="SUPFAM" id="SSF53067">
    <property type="entry name" value="Actin-like ATPase domain"/>
    <property type="match status" value="2"/>
</dbReference>
<organism evidence="17 18">
    <name type="scientific">Desulforamulus reducens (strain ATCC BAA-1160 / DSM 100696 / MI-1)</name>
    <name type="common">Desulfotomaculum reducens</name>
    <dbReference type="NCBI Taxonomy" id="349161"/>
    <lineage>
        <taxon>Bacteria</taxon>
        <taxon>Bacillati</taxon>
        <taxon>Bacillota</taxon>
        <taxon>Clostridia</taxon>
        <taxon>Eubacteriales</taxon>
        <taxon>Peptococcaceae</taxon>
        <taxon>Desulforamulus</taxon>
    </lineage>
</organism>
<dbReference type="CDD" id="cd24015">
    <property type="entry name" value="ASKHA_NBD_PanK-III"/>
    <property type="match status" value="1"/>
</dbReference>
<dbReference type="GO" id="GO:0005737">
    <property type="term" value="C:cytoplasm"/>
    <property type="evidence" value="ECO:0007669"/>
    <property type="project" value="UniProtKB-SubCell"/>
</dbReference>
<dbReference type="HOGENOM" id="CLU_066627_1_0_9"/>
<dbReference type="Pfam" id="PF03309">
    <property type="entry name" value="Pan_kinase"/>
    <property type="match status" value="1"/>
</dbReference>
<dbReference type="GO" id="GO:0005524">
    <property type="term" value="F:ATP binding"/>
    <property type="evidence" value="ECO:0007669"/>
    <property type="project" value="UniProtKB-UniRule"/>
</dbReference>
<dbReference type="NCBIfam" id="NF009855">
    <property type="entry name" value="PRK13321.1"/>
    <property type="match status" value="1"/>
</dbReference>
<evidence type="ECO:0000256" key="15">
    <source>
        <dbReference type="ARBA" id="ARBA00040883"/>
    </source>
</evidence>
<name>A4J5G3_DESRM</name>
<dbReference type="HAMAP" id="MF_01274">
    <property type="entry name" value="Pantothen_kinase_3"/>
    <property type="match status" value="1"/>
</dbReference>
<evidence type="ECO:0000256" key="10">
    <source>
        <dbReference type="ARBA" id="ARBA00022777"/>
    </source>
</evidence>
<protein>
    <recommendedName>
        <fullName evidence="15 16">Type III pantothenate kinase</fullName>
        <ecNumber evidence="6 16">2.7.1.33</ecNumber>
    </recommendedName>
    <alternativeName>
        <fullName evidence="16">PanK-III</fullName>
    </alternativeName>
    <alternativeName>
        <fullName evidence="16">Pantothenic acid kinase</fullName>
    </alternativeName>
</protein>
<feature type="binding site" evidence="16">
    <location>
        <position position="184"/>
    </location>
    <ligand>
        <name>substrate</name>
    </ligand>
</feature>
<keyword evidence="12 16" id="KW-0630">Potassium</keyword>
<feature type="binding site" evidence="16">
    <location>
        <position position="129"/>
    </location>
    <ligand>
        <name>K(+)</name>
        <dbReference type="ChEBI" id="CHEBI:29103"/>
    </ligand>
</feature>
<comment type="pathway">
    <text evidence="4 16">Cofactor biosynthesis; coenzyme A biosynthesis; CoA from (R)-pantothenate: step 1/5.</text>
</comment>
<evidence type="ECO:0000256" key="13">
    <source>
        <dbReference type="ARBA" id="ARBA00022993"/>
    </source>
</evidence>
<dbReference type="Proteomes" id="UP000001556">
    <property type="component" value="Chromosome"/>
</dbReference>
<dbReference type="AlphaFoldDB" id="A4J5G3"/>
<feature type="binding site" evidence="16">
    <location>
        <begin position="6"/>
        <end position="13"/>
    </location>
    <ligand>
        <name>ATP</name>
        <dbReference type="ChEBI" id="CHEBI:30616"/>
    </ligand>
</feature>
<dbReference type="GO" id="GO:0015937">
    <property type="term" value="P:coenzyme A biosynthetic process"/>
    <property type="evidence" value="ECO:0007669"/>
    <property type="project" value="UniProtKB-UniRule"/>
</dbReference>
<evidence type="ECO:0000256" key="5">
    <source>
        <dbReference type="ARBA" id="ARBA00011738"/>
    </source>
</evidence>
<evidence type="ECO:0000256" key="8">
    <source>
        <dbReference type="ARBA" id="ARBA00022679"/>
    </source>
</evidence>
<evidence type="ECO:0000256" key="7">
    <source>
        <dbReference type="ARBA" id="ARBA00022490"/>
    </source>
</evidence>
<comment type="cofactor">
    <cofactor evidence="16">
        <name>NH4(+)</name>
        <dbReference type="ChEBI" id="CHEBI:28938"/>
    </cofactor>
    <cofactor evidence="16">
        <name>K(+)</name>
        <dbReference type="ChEBI" id="CHEBI:29103"/>
    </cofactor>
    <text evidence="16">A monovalent cation. Ammonium or potassium.</text>
</comment>
<reference evidence="17 18" key="1">
    <citation type="submission" date="2007-03" db="EMBL/GenBank/DDBJ databases">
        <title>Complete sequence of Desulfotomaculum reducens MI-1.</title>
        <authorList>
            <consortium name="US DOE Joint Genome Institute"/>
            <person name="Copeland A."/>
            <person name="Lucas S."/>
            <person name="Lapidus A."/>
            <person name="Barry K."/>
            <person name="Detter J.C."/>
            <person name="Glavina del Rio T."/>
            <person name="Hammon N."/>
            <person name="Israni S."/>
            <person name="Dalin E."/>
            <person name="Tice H."/>
            <person name="Pitluck S."/>
            <person name="Sims D."/>
            <person name="Brettin T."/>
            <person name="Bruce D."/>
            <person name="Han C."/>
            <person name="Tapia R."/>
            <person name="Schmutz J."/>
            <person name="Larimer F."/>
            <person name="Land M."/>
            <person name="Hauser L."/>
            <person name="Kyrpides N."/>
            <person name="Kim E."/>
            <person name="Tebo B.M."/>
            <person name="Richardson P."/>
        </authorList>
    </citation>
    <scope>NUCLEOTIDE SEQUENCE [LARGE SCALE GENOMIC DNA]</scope>
    <source>
        <strain evidence="17 18">MI-1</strain>
    </source>
</reference>
<evidence type="ECO:0000313" key="17">
    <source>
        <dbReference type="EMBL" id="ABO50316.1"/>
    </source>
</evidence>
<dbReference type="InterPro" id="IPR004619">
    <property type="entry name" value="Type_III_PanK"/>
</dbReference>
<comment type="subcellular location">
    <subcellularLocation>
        <location evidence="3 16">Cytoplasm</location>
    </subcellularLocation>
</comment>
<dbReference type="InterPro" id="IPR043129">
    <property type="entry name" value="ATPase_NBD"/>
</dbReference>
<evidence type="ECO:0000256" key="12">
    <source>
        <dbReference type="ARBA" id="ARBA00022958"/>
    </source>
</evidence>
<dbReference type="EMBL" id="CP000612">
    <property type="protein sequence ID" value="ABO50316.1"/>
    <property type="molecule type" value="Genomic_DNA"/>
</dbReference>
<evidence type="ECO:0000313" key="18">
    <source>
        <dbReference type="Proteomes" id="UP000001556"/>
    </source>
</evidence>
<evidence type="ECO:0000256" key="1">
    <source>
        <dbReference type="ARBA" id="ARBA00001206"/>
    </source>
</evidence>
<keyword evidence="7 16" id="KW-0963">Cytoplasm</keyword>
<evidence type="ECO:0000256" key="3">
    <source>
        <dbReference type="ARBA" id="ARBA00004496"/>
    </source>
</evidence>
<comment type="subunit">
    <text evidence="5 16">Homodimer.</text>
</comment>
<comment type="cofactor">
    <cofactor evidence="2">
        <name>K(+)</name>
        <dbReference type="ChEBI" id="CHEBI:29103"/>
    </cofactor>
</comment>
<dbReference type="EC" id="2.7.1.33" evidence="6 16"/>
<dbReference type="GO" id="GO:0046872">
    <property type="term" value="F:metal ion binding"/>
    <property type="evidence" value="ECO:0007669"/>
    <property type="project" value="UniProtKB-KW"/>
</dbReference>
<keyword evidence="13 16" id="KW-0173">Coenzyme A biosynthesis</keyword>
<evidence type="ECO:0000256" key="6">
    <source>
        <dbReference type="ARBA" id="ARBA00012102"/>
    </source>
</evidence>
<dbReference type="GO" id="GO:0004594">
    <property type="term" value="F:pantothenate kinase activity"/>
    <property type="evidence" value="ECO:0007669"/>
    <property type="project" value="UniProtKB-UniRule"/>
</dbReference>
<dbReference type="UniPathway" id="UPA00241">
    <property type="reaction ID" value="UER00352"/>
</dbReference>
<dbReference type="RefSeq" id="WP_011878129.1">
    <property type="nucleotide sequence ID" value="NC_009253.1"/>
</dbReference>
<dbReference type="STRING" id="349161.Dred_1791"/>
<dbReference type="Gene3D" id="3.30.420.40">
    <property type="match status" value="2"/>
</dbReference>
<keyword evidence="9 16" id="KW-0547">Nucleotide-binding</keyword>
<proteinExistence type="inferred from homology"/>